<gene>
    <name evidence="2" type="ORF">SAMN05421812_13161</name>
</gene>
<feature type="domain" description="HTH cro/C1-type" evidence="1">
    <location>
        <begin position="15"/>
        <end position="69"/>
    </location>
</feature>
<dbReference type="InterPro" id="IPR011990">
    <property type="entry name" value="TPR-like_helical_dom_sf"/>
</dbReference>
<dbReference type="CDD" id="cd00093">
    <property type="entry name" value="HTH_XRE"/>
    <property type="match status" value="1"/>
</dbReference>
<dbReference type="InterPro" id="IPR010982">
    <property type="entry name" value="Lambda_DNA-bd_dom_sf"/>
</dbReference>
<dbReference type="InterPro" id="IPR027417">
    <property type="entry name" value="P-loop_NTPase"/>
</dbReference>
<proteinExistence type="predicted"/>
<dbReference type="SUPFAM" id="SSF48452">
    <property type="entry name" value="TPR-like"/>
    <property type="match status" value="1"/>
</dbReference>
<protein>
    <submittedName>
        <fullName evidence="2">Predicted ATPase</fullName>
    </submittedName>
</protein>
<dbReference type="GO" id="GO:0003677">
    <property type="term" value="F:DNA binding"/>
    <property type="evidence" value="ECO:0007669"/>
    <property type="project" value="InterPro"/>
</dbReference>
<evidence type="ECO:0000259" key="1">
    <source>
        <dbReference type="PROSITE" id="PS50943"/>
    </source>
</evidence>
<dbReference type="SUPFAM" id="SSF47413">
    <property type="entry name" value="lambda repressor-like DNA-binding domains"/>
    <property type="match status" value="1"/>
</dbReference>
<accession>A0A239PGH8</accession>
<dbReference type="PROSITE" id="PS50943">
    <property type="entry name" value="HTH_CROC1"/>
    <property type="match status" value="1"/>
</dbReference>
<dbReference type="InterPro" id="IPR001387">
    <property type="entry name" value="Cro/C1-type_HTH"/>
</dbReference>
<dbReference type="PANTHER" id="PTHR47691">
    <property type="entry name" value="REGULATOR-RELATED"/>
    <property type="match status" value="1"/>
</dbReference>
<dbReference type="SUPFAM" id="SSF52540">
    <property type="entry name" value="P-loop containing nucleoside triphosphate hydrolases"/>
    <property type="match status" value="1"/>
</dbReference>
<dbReference type="RefSeq" id="WP_089255726.1">
    <property type="nucleotide sequence ID" value="NZ_FZPH01000031.1"/>
</dbReference>
<dbReference type="PANTHER" id="PTHR47691:SF3">
    <property type="entry name" value="HTH-TYPE TRANSCRIPTIONAL REGULATOR RV0890C-RELATED"/>
    <property type="match status" value="1"/>
</dbReference>
<evidence type="ECO:0000313" key="3">
    <source>
        <dbReference type="Proteomes" id="UP000198362"/>
    </source>
</evidence>
<dbReference type="PRINTS" id="PR00364">
    <property type="entry name" value="DISEASERSIST"/>
</dbReference>
<dbReference type="OrthoDB" id="3401125at2"/>
<evidence type="ECO:0000313" key="2">
    <source>
        <dbReference type="EMBL" id="SNT66072.1"/>
    </source>
</evidence>
<keyword evidence="3" id="KW-1185">Reference proteome</keyword>
<dbReference type="Gene3D" id="3.40.50.300">
    <property type="entry name" value="P-loop containing nucleotide triphosphate hydrolases"/>
    <property type="match status" value="1"/>
</dbReference>
<name>A0A239PGH8_9ACTN</name>
<dbReference type="EMBL" id="FZPH01000031">
    <property type="protein sequence ID" value="SNT66072.1"/>
    <property type="molecule type" value="Genomic_DNA"/>
</dbReference>
<reference evidence="2 3" key="1">
    <citation type="submission" date="2017-06" db="EMBL/GenBank/DDBJ databases">
        <authorList>
            <person name="Kim H.J."/>
            <person name="Triplett B.A."/>
        </authorList>
    </citation>
    <scope>NUCLEOTIDE SEQUENCE [LARGE SCALE GENOMIC DNA]</scope>
    <source>
        <strain evidence="2 3">CGMCC 4.5593</strain>
    </source>
</reference>
<sequence>MTADHGAEQGFDALLKARRQEAGLTQNELASRAGVGVRTVRDLERGRASRPQRTTVDLLATALNLVGAARAEFLAVARGAPAGPAAEEPVPAMTSLASATSISAARGRGLPPPGQLVGRDLDVAEVALTLLRGDGLVTLVGLAGVGKTSVALAVIERVKERHPGGVAGILITEGSTESDVLTAAATVLGVARADELAGRLAGAPSLLLVDAVERAPGAVAEALHRLASVAPSLRILATGRHPIGLPGERVWPVVPLEVPPTDDLGLDLSTVSRFPAVALFLERLRRVRRDPLEPGEVGALVRLVRRLGGLPLAIELAAARGRVLDMNQILDRYGHRLLDLAGPESGAYQAVAVSLRDAVAASYRLLEPEEQVAVRRLSPFRNRWSVELGEAMLADPDAPGGPLDGDPVPLLDRLVALGLLGMRGAGSMRFRLLDVVRDYAEEQAAAEGELAAIRRRHALVMARFAARVAPELAGGSLPGAVARLDELTSDLWGALAHSAIDDPHTALLLAANLPRWWRFRGRDAAGRQWLRRLLDDPRTANADAVLRAWAQLGVAQLAAEHSAGPTELPAAEAALATFREQGDVSGELAARNQLSGLWMSTGGYDEARRHGAAALTLATRTGRTRDMAVAQSNLAWHEIRAGELGAARRRMAAVDRLAAQCGDDRLRALALANVAEVNRLDGRYEDAVKMGRRAIVALERLGDPGHRARVLGTIGLSLALADRADDAFAVLAQLRAAAANADPGIGDAPVNDVQGPSAMIEATLAAKRGDRVLAAEWYGVAVQSFAGGRDLRDVAEALVGLASVTDDTASRAAVVTRLEAVCKEGGITLLPAERAQAEHEGSRR</sequence>
<dbReference type="AlphaFoldDB" id="A0A239PGH8"/>
<organism evidence="2 3">
    <name type="scientific">Asanoa hainanensis</name>
    <dbReference type="NCBI Taxonomy" id="560556"/>
    <lineage>
        <taxon>Bacteria</taxon>
        <taxon>Bacillati</taxon>
        <taxon>Actinomycetota</taxon>
        <taxon>Actinomycetes</taxon>
        <taxon>Micromonosporales</taxon>
        <taxon>Micromonosporaceae</taxon>
        <taxon>Asanoa</taxon>
    </lineage>
</organism>
<dbReference type="SMART" id="SM00530">
    <property type="entry name" value="HTH_XRE"/>
    <property type="match status" value="1"/>
</dbReference>
<dbReference type="Proteomes" id="UP000198362">
    <property type="component" value="Unassembled WGS sequence"/>
</dbReference>
<dbReference type="Pfam" id="PF13560">
    <property type="entry name" value="HTH_31"/>
    <property type="match status" value="1"/>
</dbReference>
<dbReference type="Gene3D" id="1.25.40.10">
    <property type="entry name" value="Tetratricopeptide repeat domain"/>
    <property type="match status" value="1"/>
</dbReference>
<dbReference type="Gene3D" id="1.10.260.40">
    <property type="entry name" value="lambda repressor-like DNA-binding domains"/>
    <property type="match status" value="1"/>
</dbReference>